<comment type="caution">
    <text evidence="11">The sequence shown here is derived from an EMBL/GenBank/DDBJ whole genome shotgun (WGS) entry which is preliminary data.</text>
</comment>
<evidence type="ECO:0000256" key="3">
    <source>
        <dbReference type="ARBA" id="ARBA00022448"/>
    </source>
</evidence>
<dbReference type="GO" id="GO:0005290">
    <property type="term" value="F:L-histidine transmembrane transporter activity"/>
    <property type="evidence" value="ECO:0007669"/>
    <property type="project" value="TreeGrafter"/>
</dbReference>
<evidence type="ECO:0000256" key="6">
    <source>
        <dbReference type="ARBA" id="ARBA00022970"/>
    </source>
</evidence>
<feature type="transmembrane region" description="Helical" evidence="9">
    <location>
        <begin position="262"/>
        <end position="281"/>
    </location>
</feature>
<feature type="transmembrane region" description="Helical" evidence="9">
    <location>
        <begin position="184"/>
        <end position="203"/>
    </location>
</feature>
<evidence type="ECO:0000256" key="5">
    <source>
        <dbReference type="ARBA" id="ARBA00022692"/>
    </source>
</evidence>
<evidence type="ECO:0000256" key="4">
    <source>
        <dbReference type="ARBA" id="ARBA00022554"/>
    </source>
</evidence>
<feature type="transmembrane region" description="Helical" evidence="9">
    <location>
        <begin position="144"/>
        <end position="164"/>
    </location>
</feature>
<sequence>MKSNVEENFSIYVNLLKTIMGCGILKYPYLFYEYGIIPTILLTLVSAFASYCGILLYVDINDKYGLGNTLSTVTFHFCPFLKIIADIVVIAKCYMVGIAYLIYLGEQLECVIKYFSLGISPQVALALVVILISPFIFISKIDKLKYTSTAGLIAILMLISASLYRYSDLDTPNTTAYFSGTKTSYIKNLCHFVFSFTCHQNIFTIQNDMVRYNKFYLKVSAFCSFMTAVVIYTIFGWISYLAFGDALKTSYLEAQPDDKVKMAISIFYIFLIALSLPLQTNPCKAYLLNAINPEILKNREYFLVRSIFSLVMMVSMYFLAICGVNFDKMCGFVGGTFSTFMCFIFAALYHFLSFGLFGNFTNSILALIAAVYGILSFTAVFSN</sequence>
<feature type="transmembrane region" description="Helical" evidence="9">
    <location>
        <begin position="114"/>
        <end position="137"/>
    </location>
</feature>
<gene>
    <name evidence="11" type="primary">avt5_0</name>
    <name evidence="11" type="ORF">NGRA_1876</name>
</gene>
<dbReference type="EMBL" id="SBJO01000149">
    <property type="protein sequence ID" value="KAF9762646.1"/>
    <property type="molecule type" value="Genomic_DNA"/>
</dbReference>
<keyword evidence="12" id="KW-1185">Reference proteome</keyword>
<keyword evidence="5 9" id="KW-0812">Transmembrane</keyword>
<dbReference type="AlphaFoldDB" id="A0A9P6KZ65"/>
<feature type="transmembrane region" description="Helical" evidence="9">
    <location>
        <begin position="215"/>
        <end position="242"/>
    </location>
</feature>
<keyword evidence="8 9" id="KW-0472">Membrane</keyword>
<dbReference type="GO" id="GO:0015194">
    <property type="term" value="F:L-serine transmembrane transporter activity"/>
    <property type="evidence" value="ECO:0007669"/>
    <property type="project" value="TreeGrafter"/>
</dbReference>
<dbReference type="PANTHER" id="PTHR22950">
    <property type="entry name" value="AMINO ACID TRANSPORTER"/>
    <property type="match status" value="1"/>
</dbReference>
<dbReference type="GO" id="GO:0005313">
    <property type="term" value="F:L-glutamate transmembrane transporter activity"/>
    <property type="evidence" value="ECO:0007669"/>
    <property type="project" value="TreeGrafter"/>
</dbReference>
<dbReference type="OrthoDB" id="438545at2759"/>
<keyword evidence="3" id="KW-0813">Transport</keyword>
<evidence type="ECO:0000313" key="11">
    <source>
        <dbReference type="EMBL" id="KAF9762646.1"/>
    </source>
</evidence>
<protein>
    <submittedName>
        <fullName evidence="11">Vacuolar amino acid transporter 5</fullName>
    </submittedName>
</protein>
<name>A0A9P6KZ65_9MICR</name>
<evidence type="ECO:0000256" key="9">
    <source>
        <dbReference type="SAM" id="Phobius"/>
    </source>
</evidence>
<comment type="similarity">
    <text evidence="2">Belongs to the amino acid/polyamine transporter 2 family.</text>
</comment>
<dbReference type="GO" id="GO:0005302">
    <property type="term" value="F:L-tyrosine transmembrane transporter activity"/>
    <property type="evidence" value="ECO:0007669"/>
    <property type="project" value="TreeGrafter"/>
</dbReference>
<evidence type="ECO:0000259" key="10">
    <source>
        <dbReference type="Pfam" id="PF01490"/>
    </source>
</evidence>
<feature type="transmembrane region" description="Helical" evidence="9">
    <location>
        <begin position="36"/>
        <end position="58"/>
    </location>
</feature>
<organism evidence="11 12">
    <name type="scientific">Nosema granulosis</name>
    <dbReference type="NCBI Taxonomy" id="83296"/>
    <lineage>
        <taxon>Eukaryota</taxon>
        <taxon>Fungi</taxon>
        <taxon>Fungi incertae sedis</taxon>
        <taxon>Microsporidia</taxon>
        <taxon>Nosematidae</taxon>
        <taxon>Nosema</taxon>
    </lineage>
</organism>
<feature type="transmembrane region" description="Helical" evidence="9">
    <location>
        <begin position="12"/>
        <end position="30"/>
    </location>
</feature>
<evidence type="ECO:0000256" key="8">
    <source>
        <dbReference type="ARBA" id="ARBA00023136"/>
    </source>
</evidence>
<evidence type="ECO:0000256" key="7">
    <source>
        <dbReference type="ARBA" id="ARBA00022989"/>
    </source>
</evidence>
<evidence type="ECO:0000256" key="1">
    <source>
        <dbReference type="ARBA" id="ARBA00004128"/>
    </source>
</evidence>
<dbReference type="GO" id="GO:0015189">
    <property type="term" value="F:L-lysine transmembrane transporter activity"/>
    <property type="evidence" value="ECO:0007669"/>
    <property type="project" value="TreeGrafter"/>
</dbReference>
<accession>A0A9P6KZ65</accession>
<reference evidence="11 12" key="1">
    <citation type="journal article" date="2020" name="Genome Biol. Evol.">
        <title>Comparative genomics of strictly vertically transmitted, feminizing microsporidia endosymbionts of amphipod crustaceans.</title>
        <authorList>
            <person name="Cormier A."/>
            <person name="Chebbi M.A."/>
            <person name="Giraud I."/>
            <person name="Wattier R."/>
            <person name="Teixeira M."/>
            <person name="Gilbert C."/>
            <person name="Rigaud T."/>
            <person name="Cordaux R."/>
        </authorList>
    </citation>
    <scope>NUCLEOTIDE SEQUENCE [LARGE SCALE GENOMIC DNA]</scope>
    <source>
        <strain evidence="11 12">Ou3-Ou53</strain>
    </source>
</reference>
<keyword evidence="7 9" id="KW-1133">Transmembrane helix</keyword>
<dbReference type="Pfam" id="PF01490">
    <property type="entry name" value="Aa_trans"/>
    <property type="match status" value="1"/>
</dbReference>
<feature type="domain" description="Amino acid transporter transmembrane" evidence="10">
    <location>
        <begin position="11"/>
        <end position="378"/>
    </location>
</feature>
<keyword evidence="4" id="KW-0926">Vacuole</keyword>
<feature type="transmembrane region" description="Helical" evidence="9">
    <location>
        <begin position="79"/>
        <end position="102"/>
    </location>
</feature>
<comment type="subcellular location">
    <subcellularLocation>
        <location evidence="1">Vacuole membrane</location>
        <topology evidence="1">Multi-pass membrane protein</topology>
    </subcellularLocation>
</comment>
<dbReference type="PANTHER" id="PTHR22950:SF678">
    <property type="entry name" value="VACUOLAR AMINO ACID TRANSPORTER 5-RELATED"/>
    <property type="match status" value="1"/>
</dbReference>
<evidence type="ECO:0000313" key="12">
    <source>
        <dbReference type="Proteomes" id="UP000740883"/>
    </source>
</evidence>
<evidence type="ECO:0000256" key="2">
    <source>
        <dbReference type="ARBA" id="ARBA00008066"/>
    </source>
</evidence>
<dbReference type="InterPro" id="IPR013057">
    <property type="entry name" value="AA_transpt_TM"/>
</dbReference>
<keyword evidence="6" id="KW-0029">Amino-acid transport</keyword>
<feature type="transmembrane region" description="Helical" evidence="9">
    <location>
        <begin position="364"/>
        <end position="382"/>
    </location>
</feature>
<proteinExistence type="inferred from homology"/>
<dbReference type="GO" id="GO:0061459">
    <property type="term" value="F:L-arginine transmembrane transporter activity"/>
    <property type="evidence" value="ECO:0007669"/>
    <property type="project" value="TreeGrafter"/>
</dbReference>
<dbReference type="GO" id="GO:0005774">
    <property type="term" value="C:vacuolar membrane"/>
    <property type="evidence" value="ECO:0007669"/>
    <property type="project" value="UniProtKB-SubCell"/>
</dbReference>
<feature type="transmembrane region" description="Helical" evidence="9">
    <location>
        <begin position="332"/>
        <end position="352"/>
    </location>
</feature>
<dbReference type="Proteomes" id="UP000740883">
    <property type="component" value="Unassembled WGS sequence"/>
</dbReference>
<feature type="transmembrane region" description="Helical" evidence="9">
    <location>
        <begin position="302"/>
        <end position="326"/>
    </location>
</feature>